<dbReference type="RefSeq" id="WP_034630131.1">
    <property type="nucleotide sequence ID" value="NZ_JRJU01000017.1"/>
</dbReference>
<dbReference type="SUPFAM" id="SSF102588">
    <property type="entry name" value="LmbE-like"/>
    <property type="match status" value="1"/>
</dbReference>
<gene>
    <name evidence="2" type="ORF">LQ50_14260</name>
</gene>
<comment type="caution">
    <text evidence="2">The sequence shown here is derived from an EMBL/GenBank/DDBJ whole genome shotgun (WGS) entry which is preliminary data.</text>
</comment>
<evidence type="ECO:0000313" key="2">
    <source>
        <dbReference type="EMBL" id="KHF39599.1"/>
    </source>
</evidence>
<proteinExistence type="predicted"/>
<dbReference type="AlphaFoldDB" id="A0A0B0IHP5"/>
<dbReference type="Pfam" id="PF02585">
    <property type="entry name" value="PIG-L"/>
    <property type="match status" value="1"/>
</dbReference>
<dbReference type="InterPro" id="IPR024078">
    <property type="entry name" value="LmbE-like_dom_sf"/>
</dbReference>
<dbReference type="EMBL" id="JRJU01000017">
    <property type="protein sequence ID" value="KHF39599.1"/>
    <property type="molecule type" value="Genomic_DNA"/>
</dbReference>
<reference evidence="2 3" key="1">
    <citation type="submission" date="2014-09" db="EMBL/GenBank/DDBJ databases">
        <title>Genome sequencing and annotation of Bacillus Okhensis strain Kh10-101T.</title>
        <authorList>
            <person name="Prakash J.S."/>
        </authorList>
    </citation>
    <scope>NUCLEOTIDE SEQUENCE [LARGE SCALE GENOMIC DNA]</scope>
    <source>
        <strain evidence="3">Kh10-101T</strain>
    </source>
</reference>
<dbReference type="OrthoDB" id="9790023at2"/>
<organism evidence="2 3">
    <name type="scientific">Halalkalibacter okhensis</name>
    <dbReference type="NCBI Taxonomy" id="333138"/>
    <lineage>
        <taxon>Bacteria</taxon>
        <taxon>Bacillati</taxon>
        <taxon>Bacillota</taxon>
        <taxon>Bacilli</taxon>
        <taxon>Bacillales</taxon>
        <taxon>Bacillaceae</taxon>
        <taxon>Halalkalibacter</taxon>
    </lineage>
</organism>
<dbReference type="PANTHER" id="PTHR12993">
    <property type="entry name" value="N-ACETYLGLUCOSAMINYL-PHOSPHATIDYLINOSITOL DE-N-ACETYLASE-RELATED"/>
    <property type="match status" value="1"/>
</dbReference>
<accession>A0A0B0IHP5</accession>
<dbReference type="STRING" id="333138.LQ50_14260"/>
<comment type="cofactor">
    <cofactor evidence="1">
        <name>Zn(2+)</name>
        <dbReference type="ChEBI" id="CHEBI:29105"/>
    </cofactor>
</comment>
<dbReference type="GO" id="GO:0016811">
    <property type="term" value="F:hydrolase activity, acting on carbon-nitrogen (but not peptide) bonds, in linear amides"/>
    <property type="evidence" value="ECO:0007669"/>
    <property type="project" value="TreeGrafter"/>
</dbReference>
<protein>
    <recommendedName>
        <fullName evidence="4">GlcNAc-PI de-N-acetylase</fullName>
    </recommendedName>
</protein>
<evidence type="ECO:0008006" key="4">
    <source>
        <dbReference type="Google" id="ProtNLM"/>
    </source>
</evidence>
<dbReference type="PANTHER" id="PTHR12993:SF11">
    <property type="entry name" value="N-ACETYLGLUCOSAMINYL-PHOSPHATIDYLINOSITOL DE-N-ACETYLASE"/>
    <property type="match status" value="1"/>
</dbReference>
<dbReference type="InterPro" id="IPR003737">
    <property type="entry name" value="GlcNAc_PI_deacetylase-related"/>
</dbReference>
<dbReference type="Gene3D" id="3.40.50.10320">
    <property type="entry name" value="LmbE-like"/>
    <property type="match status" value="1"/>
</dbReference>
<name>A0A0B0IHP5_9BACI</name>
<evidence type="ECO:0000256" key="1">
    <source>
        <dbReference type="ARBA" id="ARBA00001947"/>
    </source>
</evidence>
<dbReference type="eggNOG" id="COG2120">
    <property type="taxonomic scope" value="Bacteria"/>
</dbReference>
<sequence length="294" mass="33745">MKRTILKLARPIVLPLNEWFLSKYYKRQLPLTEIKAERILVLAPHVDDETIGLGGTILSLAEQGKDVHCIYITDGAKSVSTDSKEVLIQKRRKEARQVKDILGMTSISFFDEPDGQVTVHNEFVNQLIDYVNQFQPEIIFCPTFVDCHSDHVQTGMALASALREISYEGQVWCYEINCPIDPNSLNAVVDITKYQQKKEEAIDVFQSQAIDFDGFVYLSKVKTNLLKDPKEVQFVESFLVQSFDQFSKRAETLAQKNTSYSSLFKQVNKTETLLWGVYQNREKKKQLYDLLEGL</sequence>
<evidence type="ECO:0000313" key="3">
    <source>
        <dbReference type="Proteomes" id="UP000030832"/>
    </source>
</evidence>
<dbReference type="Proteomes" id="UP000030832">
    <property type="component" value="Unassembled WGS sequence"/>
</dbReference>
<keyword evidence="3" id="KW-1185">Reference proteome</keyword>